<evidence type="ECO:0000313" key="8">
    <source>
        <dbReference type="Proteomes" id="UP001501414"/>
    </source>
</evidence>
<keyword evidence="2" id="KW-0560">Oxidoreductase</keyword>
<dbReference type="InterPro" id="IPR029063">
    <property type="entry name" value="SAM-dependent_MTases_sf"/>
</dbReference>
<evidence type="ECO:0000259" key="5">
    <source>
        <dbReference type="Pfam" id="PF07992"/>
    </source>
</evidence>
<dbReference type="Gene3D" id="3.40.50.150">
    <property type="entry name" value="Vaccinia Virus protein VP39"/>
    <property type="match status" value="1"/>
</dbReference>
<evidence type="ECO:0000259" key="6">
    <source>
        <dbReference type="Pfam" id="PF13649"/>
    </source>
</evidence>
<dbReference type="InterPro" id="IPR050097">
    <property type="entry name" value="Ferredoxin-NADP_redctase_2"/>
</dbReference>
<proteinExistence type="predicted"/>
<dbReference type="SUPFAM" id="SSF51905">
    <property type="entry name" value="FAD/NAD(P)-binding domain"/>
    <property type="match status" value="1"/>
</dbReference>
<evidence type="ECO:0000256" key="1">
    <source>
        <dbReference type="ARBA" id="ARBA00022630"/>
    </source>
</evidence>
<name>A0ABP4I355_9PSEU</name>
<dbReference type="Gene3D" id="3.50.50.60">
    <property type="entry name" value="FAD/NAD(P)-binding domain"/>
    <property type="match status" value="2"/>
</dbReference>
<organism evidence="7 8">
    <name type="scientific">Pseudonocardia kongjuensis</name>
    <dbReference type="NCBI Taxonomy" id="102227"/>
    <lineage>
        <taxon>Bacteria</taxon>
        <taxon>Bacillati</taxon>
        <taxon>Actinomycetota</taxon>
        <taxon>Actinomycetes</taxon>
        <taxon>Pseudonocardiales</taxon>
        <taxon>Pseudonocardiaceae</taxon>
        <taxon>Pseudonocardia</taxon>
    </lineage>
</organism>
<reference evidence="8" key="1">
    <citation type="journal article" date="2019" name="Int. J. Syst. Evol. Microbiol.">
        <title>The Global Catalogue of Microorganisms (GCM) 10K type strain sequencing project: providing services to taxonomists for standard genome sequencing and annotation.</title>
        <authorList>
            <consortium name="The Broad Institute Genomics Platform"/>
            <consortium name="The Broad Institute Genome Sequencing Center for Infectious Disease"/>
            <person name="Wu L."/>
            <person name="Ma J."/>
        </authorList>
    </citation>
    <scope>NUCLEOTIDE SEQUENCE [LARGE SCALE GENOMIC DNA]</scope>
    <source>
        <strain evidence="8">JCM 11896</strain>
    </source>
</reference>
<dbReference type="SUPFAM" id="SSF53335">
    <property type="entry name" value="S-adenosyl-L-methionine-dependent methyltransferases"/>
    <property type="match status" value="1"/>
</dbReference>
<evidence type="ECO:0000256" key="3">
    <source>
        <dbReference type="ARBA" id="ARBA00048132"/>
    </source>
</evidence>
<feature type="compositionally biased region" description="Gly residues" evidence="4">
    <location>
        <begin position="229"/>
        <end position="246"/>
    </location>
</feature>
<dbReference type="CDD" id="cd02440">
    <property type="entry name" value="AdoMet_MTases"/>
    <property type="match status" value="1"/>
</dbReference>
<comment type="catalytic activity">
    <reaction evidence="3">
        <text>[thioredoxin]-dithiol + NADP(+) = [thioredoxin]-disulfide + NADPH + H(+)</text>
        <dbReference type="Rhea" id="RHEA:20345"/>
        <dbReference type="Rhea" id="RHEA-COMP:10698"/>
        <dbReference type="Rhea" id="RHEA-COMP:10700"/>
        <dbReference type="ChEBI" id="CHEBI:15378"/>
        <dbReference type="ChEBI" id="CHEBI:29950"/>
        <dbReference type="ChEBI" id="CHEBI:50058"/>
        <dbReference type="ChEBI" id="CHEBI:57783"/>
        <dbReference type="ChEBI" id="CHEBI:58349"/>
        <dbReference type="EC" id="1.8.1.9"/>
    </reaction>
</comment>
<dbReference type="Pfam" id="PF13649">
    <property type="entry name" value="Methyltransf_25"/>
    <property type="match status" value="1"/>
</dbReference>
<dbReference type="EMBL" id="BAAAJK010000001">
    <property type="protein sequence ID" value="GAA1379159.1"/>
    <property type="molecule type" value="Genomic_DNA"/>
</dbReference>
<feature type="domain" description="Methyltransferase" evidence="6">
    <location>
        <begin position="402"/>
        <end position="495"/>
    </location>
</feature>
<keyword evidence="8" id="KW-1185">Reference proteome</keyword>
<dbReference type="PRINTS" id="PR00368">
    <property type="entry name" value="FADPNR"/>
</dbReference>
<dbReference type="InterPro" id="IPR036188">
    <property type="entry name" value="FAD/NAD-bd_sf"/>
</dbReference>
<evidence type="ECO:0000256" key="4">
    <source>
        <dbReference type="SAM" id="MobiDB-lite"/>
    </source>
</evidence>
<keyword evidence="1" id="KW-0285">Flavoprotein</keyword>
<feature type="region of interest" description="Disordered" evidence="4">
    <location>
        <begin position="229"/>
        <end position="249"/>
    </location>
</feature>
<comment type="caution">
    <text evidence="7">The sequence shown here is derived from an EMBL/GenBank/DDBJ whole genome shotgun (WGS) entry which is preliminary data.</text>
</comment>
<dbReference type="Pfam" id="PF07992">
    <property type="entry name" value="Pyr_redox_2"/>
    <property type="match status" value="1"/>
</dbReference>
<sequence>MASSMPSLCHSGNDLCHCAPERGSLDAMTSYDVIVIGGGAAGLSAALTLSRARWRVLVLDDGTPRNAPAAGVHNWLTRDGLPPAEIARIGRAEVSGYGGVVQDARVVSATADATGGFTVTTADGQRRTGRALLVSTGLTDELPDLDGLAGHWGGAVFGCPFCHAWEHRDSRIGVLCTGPHDLVKAQLVTRWTDAVTLFLHTGPEPDDEQWAGFAARGITVVDGRVAGLESGGGSDGGSGGGSGLESGGERLTGVRLADGTVVPCDALAVSPPVRARAGFLDGLGLVPVAHPSGLGDHLPVDAMGATGVPGLYAAGNVTDPMATVPVAVAAGATAAAAITRDLLTADVAAAVAARHRHPDPAADQWSAAFWDAHYSTQEHLWSGNPNRWLVTDAAELEPGRALDAGCGEGGDAVWLAGRGWQVTATDVSTVAVDRTRAAATAAGVADRITLDVADLRTQQPPERAFDLVTAQYLHLPSALRRPAYARLAAAVAPGGTLLLVAHHPKDLDGPLRRPHDRDLFADEIELAADLDEAEWEVQAADARPHPVTHPDGYEVIAHDAVVRARRRR</sequence>
<evidence type="ECO:0000313" key="7">
    <source>
        <dbReference type="EMBL" id="GAA1379159.1"/>
    </source>
</evidence>
<gene>
    <name evidence="7" type="ORF">GCM10009613_01390</name>
</gene>
<dbReference type="PANTHER" id="PTHR48105">
    <property type="entry name" value="THIOREDOXIN REDUCTASE 1-RELATED-RELATED"/>
    <property type="match status" value="1"/>
</dbReference>
<dbReference type="PRINTS" id="PR00469">
    <property type="entry name" value="PNDRDTASEII"/>
</dbReference>
<dbReference type="InterPro" id="IPR041698">
    <property type="entry name" value="Methyltransf_25"/>
</dbReference>
<evidence type="ECO:0000256" key="2">
    <source>
        <dbReference type="ARBA" id="ARBA00023002"/>
    </source>
</evidence>
<dbReference type="InterPro" id="IPR023753">
    <property type="entry name" value="FAD/NAD-binding_dom"/>
</dbReference>
<protein>
    <submittedName>
        <fullName evidence="7">NAD(P)/FAD-dependent oxidoreductase</fullName>
    </submittedName>
</protein>
<feature type="domain" description="FAD/NAD(P)-binding" evidence="5">
    <location>
        <begin position="31"/>
        <end position="331"/>
    </location>
</feature>
<dbReference type="Proteomes" id="UP001501414">
    <property type="component" value="Unassembled WGS sequence"/>
</dbReference>
<accession>A0ABP4I355</accession>